<evidence type="ECO:0008006" key="3">
    <source>
        <dbReference type="Google" id="ProtNLM"/>
    </source>
</evidence>
<reference evidence="2" key="1">
    <citation type="submission" date="2009-12" db="EMBL/GenBank/DDBJ databases">
        <title>Complete sequence of Treponema azotonutricium strain ZAS-9.</title>
        <authorList>
            <person name="Tetu S.G."/>
            <person name="Matson E."/>
            <person name="Ren Q."/>
            <person name="Seshadri R."/>
            <person name="Elbourne L."/>
            <person name="Hassan K.A."/>
            <person name="Durkin A."/>
            <person name="Radune D."/>
            <person name="Mohamoud Y."/>
            <person name="Shay R."/>
            <person name="Jin S."/>
            <person name="Zhang X."/>
            <person name="Lucey K."/>
            <person name="Ballor N.R."/>
            <person name="Ottesen E."/>
            <person name="Rosenthal R."/>
            <person name="Allen A."/>
            <person name="Leadbetter J.R."/>
            <person name="Paulsen I.T."/>
        </authorList>
    </citation>
    <scope>NUCLEOTIDE SEQUENCE [LARGE SCALE GENOMIC DNA]</scope>
    <source>
        <strain evidence="2">ATCC BAA-888 / DSM 13862 / ZAS-9</strain>
    </source>
</reference>
<evidence type="ECO:0000313" key="2">
    <source>
        <dbReference type="Proteomes" id="UP000009222"/>
    </source>
</evidence>
<evidence type="ECO:0000313" key="1">
    <source>
        <dbReference type="EMBL" id="AEF80611.1"/>
    </source>
</evidence>
<dbReference type="EMBL" id="CP001841">
    <property type="protein sequence ID" value="AEF80611.1"/>
    <property type="molecule type" value="Genomic_DNA"/>
</dbReference>
<dbReference type="Pfam" id="PF16161">
    <property type="entry name" value="DUF4867"/>
    <property type="match status" value="1"/>
</dbReference>
<proteinExistence type="predicted"/>
<gene>
    <name evidence="1" type="ordered locus">TREAZ_3165</name>
</gene>
<dbReference type="HOGENOM" id="CLU_1330429_0_0_12"/>
<dbReference type="Proteomes" id="UP000009222">
    <property type="component" value="Chromosome"/>
</dbReference>
<reference evidence="1 2" key="2">
    <citation type="journal article" date="2011" name="ISME J.">
        <title>RNA-seq reveals cooperative metabolic interactions between two termite-gut spirochete species in co-culture.</title>
        <authorList>
            <person name="Rosenthal A.Z."/>
            <person name="Matson E.G."/>
            <person name="Eldar A."/>
            <person name="Leadbetter J.R."/>
        </authorList>
    </citation>
    <scope>NUCLEOTIDE SEQUENCE [LARGE SCALE GENOMIC DNA]</scope>
    <source>
        <strain evidence="2">ATCC BAA-888 / DSM 13862 / ZAS-9</strain>
    </source>
</reference>
<dbReference type="AlphaFoldDB" id="F5Y9V4"/>
<dbReference type="eggNOG" id="ENOG502ZCEZ">
    <property type="taxonomic scope" value="Bacteria"/>
</dbReference>
<dbReference type="RefSeq" id="WP_015712394.1">
    <property type="nucleotide sequence ID" value="NC_015577.1"/>
</dbReference>
<dbReference type="InterPro" id="IPR032358">
    <property type="entry name" value="DUF4867"/>
</dbReference>
<dbReference type="InterPro" id="IPR024060">
    <property type="entry name" value="Ureidoglycolate_lyase_dom_sf"/>
</dbReference>
<sequence length="211" mass="23347">MHVKPVSDKSFKPYGYVVEGYDFSKLLKTLEETTEKPNEGTIYVPSDPKLEALPIFAELQDRAFGGIPVQIGYCNGFNTKLNCLEYHRGSEICVAADDIIMLLAKLQDVEGGKIDTSRVEAFLLPKGTGILYYETSMHYAPAKAKAPFRSIIVLPRQTNTDLPNFTAKNAEDKLLRARNKWLIAHADAPEAKSGAVVGVTGKNIDVERDLK</sequence>
<keyword evidence="2" id="KW-1185">Reference proteome</keyword>
<dbReference type="STRING" id="545695.TREAZ_3165"/>
<protein>
    <recommendedName>
        <fullName evidence="3">DUF4867 domain-containing protein</fullName>
    </recommendedName>
</protein>
<name>F5Y9V4_LEAAZ</name>
<organism evidence="1 2">
    <name type="scientific">Leadbettera azotonutricia (strain ATCC BAA-888 / DSM 13862 / ZAS-9)</name>
    <name type="common">Treponema azotonutricium</name>
    <dbReference type="NCBI Taxonomy" id="545695"/>
    <lineage>
        <taxon>Bacteria</taxon>
        <taxon>Pseudomonadati</taxon>
        <taxon>Spirochaetota</taxon>
        <taxon>Spirochaetia</taxon>
        <taxon>Spirochaetales</taxon>
        <taxon>Breznakiellaceae</taxon>
        <taxon>Leadbettera</taxon>
    </lineage>
</organism>
<dbReference type="OrthoDB" id="358393at2"/>
<dbReference type="SUPFAM" id="SSF51182">
    <property type="entry name" value="RmlC-like cupins"/>
    <property type="match status" value="1"/>
</dbReference>
<dbReference type="GO" id="GO:0004848">
    <property type="term" value="F:ureidoglycolate hydrolase activity"/>
    <property type="evidence" value="ECO:0007669"/>
    <property type="project" value="InterPro"/>
</dbReference>
<accession>F5Y9V4</accession>
<dbReference type="KEGG" id="taz:TREAZ_3165"/>
<dbReference type="Gene3D" id="2.60.120.480">
    <property type="entry name" value="Ureidoglycolate hydrolase"/>
    <property type="match status" value="1"/>
</dbReference>
<dbReference type="InParanoid" id="F5Y9V4"/>
<dbReference type="InterPro" id="IPR011051">
    <property type="entry name" value="RmlC_Cupin_sf"/>
</dbReference>